<dbReference type="AlphaFoldDB" id="H1XUS5"/>
<feature type="transmembrane region" description="Helical" evidence="7">
    <location>
        <begin position="65"/>
        <end position="85"/>
    </location>
</feature>
<keyword evidence="6 7" id="KW-0472">Membrane</keyword>
<feature type="transmembrane region" description="Helical" evidence="7">
    <location>
        <begin position="35"/>
        <end position="53"/>
    </location>
</feature>
<protein>
    <submittedName>
        <fullName evidence="9">Cation antiporter</fullName>
    </submittedName>
    <submittedName>
        <fullName evidence="8">Membrane bound protein complex subunit mbxA</fullName>
    </submittedName>
</protein>
<dbReference type="PANTHER" id="PTHR34584">
    <property type="entry name" value="NA(+)/H(+) ANTIPORTER SUBUNIT E1"/>
    <property type="match status" value="1"/>
</dbReference>
<evidence type="ECO:0000256" key="6">
    <source>
        <dbReference type="ARBA" id="ARBA00023136"/>
    </source>
</evidence>
<dbReference type="Pfam" id="PF01899">
    <property type="entry name" value="MNHE"/>
    <property type="match status" value="1"/>
</dbReference>
<dbReference type="RefSeq" id="WP_006928789.1">
    <property type="nucleotide sequence ID" value="NZ_CM001402.1"/>
</dbReference>
<dbReference type="OrthoDB" id="9800498at2"/>
<dbReference type="GO" id="GO:0008324">
    <property type="term" value="F:monoatomic cation transmembrane transporter activity"/>
    <property type="evidence" value="ECO:0007669"/>
    <property type="project" value="InterPro"/>
</dbReference>
<dbReference type="Proteomes" id="UP000004671">
    <property type="component" value="Chromosome"/>
</dbReference>
<feature type="transmembrane region" description="Helical" evidence="7">
    <location>
        <begin position="12"/>
        <end position="29"/>
    </location>
</feature>
<dbReference type="InterPro" id="IPR002758">
    <property type="entry name" value="Cation_antiport_E"/>
</dbReference>
<dbReference type="eggNOG" id="COG1863">
    <property type="taxonomic scope" value="Bacteria"/>
</dbReference>
<dbReference type="PANTHER" id="PTHR34584:SF1">
    <property type="entry name" value="NA(+)_H(+) ANTIPORTER SUBUNIT E1"/>
    <property type="match status" value="1"/>
</dbReference>
<keyword evidence="5 7" id="KW-1133">Transmembrane helix</keyword>
<name>H1XUS5_CALAY</name>
<comment type="subcellular location">
    <subcellularLocation>
        <location evidence="1">Cell membrane</location>
        <topology evidence="1">Multi-pass membrane protein</topology>
    </subcellularLocation>
</comment>
<dbReference type="InParanoid" id="H1XUS5"/>
<gene>
    <name evidence="8" type="ORF">Cabys_777</name>
    <name evidence="9" type="ORF">Calab_2012</name>
</gene>
<evidence type="ECO:0000313" key="11">
    <source>
        <dbReference type="Proteomes" id="UP000183868"/>
    </source>
</evidence>
<reference evidence="8 11" key="2">
    <citation type="submission" date="2016-11" db="EMBL/GenBank/DDBJ databases">
        <title>Genomic analysis of Caldithrix abyssi and proposal of a novel bacterial phylum Caldithrichaeota.</title>
        <authorList>
            <person name="Kublanov I."/>
            <person name="Sigalova O."/>
            <person name="Gavrilov S."/>
            <person name="Lebedinsky A."/>
            <person name="Ivanova N."/>
            <person name="Daum C."/>
            <person name="Reddy T."/>
            <person name="Klenk H.P."/>
            <person name="Goker M."/>
            <person name="Reva O."/>
            <person name="Miroshnichenko M."/>
            <person name="Kyprides N."/>
            <person name="Woyke T."/>
            <person name="Gelfand M."/>
        </authorList>
    </citation>
    <scope>NUCLEOTIDE SEQUENCE [LARGE SCALE GENOMIC DNA]</scope>
    <source>
        <strain evidence="8 11">LF13</strain>
    </source>
</reference>
<dbReference type="STRING" id="880073.Cabys_777"/>
<dbReference type="KEGG" id="caby:Cabys_777"/>
<evidence type="ECO:0000256" key="1">
    <source>
        <dbReference type="ARBA" id="ARBA00004651"/>
    </source>
</evidence>
<sequence precursor="true">MNEVKTNPAVKLVSAVLLAAVLLLFYILWSHSRNMSDWAIIFIFAFLVSLVFTKPNKFPALTLKKIVYSVAYIFYLFISIVKSNFDVARRVVKPQIPINPGIVRVKTRLKSPIGRMILANSITLTPGTLTVDVKDDYYYIHWIDVTDVDETAATEKIVSGFEKYLEVIFG</sequence>
<accession>H1XUS5</accession>
<dbReference type="HOGENOM" id="CLU_086615_2_2_0"/>
<proteinExistence type="inferred from homology"/>
<evidence type="ECO:0000313" key="10">
    <source>
        <dbReference type="Proteomes" id="UP000004671"/>
    </source>
</evidence>
<evidence type="ECO:0000256" key="2">
    <source>
        <dbReference type="ARBA" id="ARBA00006228"/>
    </source>
</evidence>
<keyword evidence="10" id="KW-1185">Reference proteome</keyword>
<dbReference type="EMBL" id="CM001402">
    <property type="protein sequence ID" value="EHO41624.1"/>
    <property type="molecule type" value="Genomic_DNA"/>
</dbReference>
<evidence type="ECO:0000313" key="8">
    <source>
        <dbReference type="EMBL" id="APF17528.1"/>
    </source>
</evidence>
<comment type="similarity">
    <text evidence="2">Belongs to the CPA3 antiporters (TC 2.A.63) subunit E family.</text>
</comment>
<dbReference type="Proteomes" id="UP000183868">
    <property type="component" value="Chromosome"/>
</dbReference>
<dbReference type="PaxDb" id="880073-Calab_2012"/>
<reference evidence="9 10" key="1">
    <citation type="submission" date="2011-09" db="EMBL/GenBank/DDBJ databases">
        <title>The permanent draft genome of Caldithrix abyssi DSM 13497.</title>
        <authorList>
            <consortium name="US DOE Joint Genome Institute (JGI-PGF)"/>
            <person name="Lucas S."/>
            <person name="Han J."/>
            <person name="Lapidus A."/>
            <person name="Bruce D."/>
            <person name="Goodwin L."/>
            <person name="Pitluck S."/>
            <person name="Peters L."/>
            <person name="Kyrpides N."/>
            <person name="Mavromatis K."/>
            <person name="Ivanova N."/>
            <person name="Mikhailova N."/>
            <person name="Chertkov O."/>
            <person name="Detter J.C."/>
            <person name="Tapia R."/>
            <person name="Han C."/>
            <person name="Land M."/>
            <person name="Hauser L."/>
            <person name="Markowitz V."/>
            <person name="Cheng J.-F."/>
            <person name="Hugenholtz P."/>
            <person name="Woyke T."/>
            <person name="Wu D."/>
            <person name="Spring S."/>
            <person name="Brambilla E."/>
            <person name="Klenk H.-P."/>
            <person name="Eisen J.A."/>
        </authorList>
    </citation>
    <scope>NUCLEOTIDE SEQUENCE [LARGE SCALE GENOMIC DNA]</scope>
    <source>
        <strain evidence="9 10">DSM 13497</strain>
    </source>
</reference>
<dbReference type="GO" id="GO:0005886">
    <property type="term" value="C:plasma membrane"/>
    <property type="evidence" value="ECO:0007669"/>
    <property type="project" value="UniProtKB-SubCell"/>
</dbReference>
<dbReference type="PIRSF" id="PIRSF019239">
    <property type="entry name" value="MrpE"/>
    <property type="match status" value="1"/>
</dbReference>
<organism evidence="9 10">
    <name type="scientific">Caldithrix abyssi DSM 13497</name>
    <dbReference type="NCBI Taxonomy" id="880073"/>
    <lineage>
        <taxon>Bacteria</taxon>
        <taxon>Pseudomonadati</taxon>
        <taxon>Calditrichota</taxon>
        <taxon>Calditrichia</taxon>
        <taxon>Calditrichales</taxon>
        <taxon>Calditrichaceae</taxon>
        <taxon>Caldithrix</taxon>
    </lineage>
</organism>
<evidence type="ECO:0000313" key="9">
    <source>
        <dbReference type="EMBL" id="EHO41624.1"/>
    </source>
</evidence>
<evidence type="ECO:0000256" key="7">
    <source>
        <dbReference type="SAM" id="Phobius"/>
    </source>
</evidence>
<evidence type="ECO:0000256" key="5">
    <source>
        <dbReference type="ARBA" id="ARBA00022989"/>
    </source>
</evidence>
<dbReference type="EMBL" id="CP018099">
    <property type="protein sequence ID" value="APF17528.1"/>
    <property type="molecule type" value="Genomic_DNA"/>
</dbReference>
<evidence type="ECO:0000256" key="3">
    <source>
        <dbReference type="ARBA" id="ARBA00022475"/>
    </source>
</evidence>
<keyword evidence="4 7" id="KW-0812">Transmembrane</keyword>
<evidence type="ECO:0000256" key="4">
    <source>
        <dbReference type="ARBA" id="ARBA00022692"/>
    </source>
</evidence>
<keyword evidence="3" id="KW-1003">Cell membrane</keyword>